<keyword evidence="2" id="KW-1185">Reference proteome</keyword>
<dbReference type="Gene3D" id="3.90.1720.10">
    <property type="entry name" value="endopeptidase domain like (from Nostoc punctiforme)"/>
    <property type="match status" value="1"/>
</dbReference>
<name>A0A4Q9V011_9ACTO</name>
<gene>
    <name evidence="1" type="ORF">EZJ44_08630</name>
</gene>
<protein>
    <recommendedName>
        <fullName evidence="3">CHAP domain-containing protein</fullName>
    </recommendedName>
</protein>
<sequence length="105" mass="11364">MTGLYVGSDTDFVLWRINRDLGSVADKPSETVTKLFPKGALAWQWALAGNLPTWTAVAEAAKVMPGDILVWRQGARSAQSTNGYVSYIGNVTNDGVVTENYFAGH</sequence>
<proteinExistence type="predicted"/>
<dbReference type="RefSeq" id="WP_206661897.1">
    <property type="nucleotide sequence ID" value="NZ_SJDT01000028.1"/>
</dbReference>
<evidence type="ECO:0000313" key="2">
    <source>
        <dbReference type="Proteomes" id="UP000293036"/>
    </source>
</evidence>
<evidence type="ECO:0008006" key="3">
    <source>
        <dbReference type="Google" id="ProtNLM"/>
    </source>
</evidence>
<dbReference type="AlphaFoldDB" id="A0A4Q9V011"/>
<evidence type="ECO:0000313" key="1">
    <source>
        <dbReference type="EMBL" id="TBW20613.1"/>
    </source>
</evidence>
<organism evidence="1 2">
    <name type="scientific">Arcanobacterium bovis</name>
    <dbReference type="NCBI Taxonomy" id="2529275"/>
    <lineage>
        <taxon>Bacteria</taxon>
        <taxon>Bacillati</taxon>
        <taxon>Actinomycetota</taxon>
        <taxon>Actinomycetes</taxon>
        <taxon>Actinomycetales</taxon>
        <taxon>Actinomycetaceae</taxon>
        <taxon>Arcanobacterium</taxon>
    </lineage>
</organism>
<accession>A0A4Q9V011</accession>
<dbReference type="Proteomes" id="UP000293036">
    <property type="component" value="Unassembled WGS sequence"/>
</dbReference>
<comment type="caution">
    <text evidence="1">The sequence shown here is derived from an EMBL/GenBank/DDBJ whole genome shotgun (WGS) entry which is preliminary data.</text>
</comment>
<feature type="non-terminal residue" evidence="1">
    <location>
        <position position="105"/>
    </location>
</feature>
<reference evidence="1 2" key="1">
    <citation type="submission" date="2019-02" db="EMBL/GenBank/DDBJ databases">
        <title>Arcanobacterium bovis sp. nov., isolated from the milk of a cow with mastitis.</title>
        <authorList>
            <person name="Sammra O."/>
            <person name="Foster G."/>
            <person name="Hassan A."/>
            <person name="Alssahen M."/>
            <person name="Laemmler C."/>
            <person name="Borowiak M."/>
            <person name="Malorny B."/>
            <person name="Abdulmawjood A."/>
        </authorList>
    </citation>
    <scope>NUCLEOTIDE SEQUENCE [LARGE SCALE GENOMIC DNA]</scope>
    <source>
        <strain evidence="1 2">C605018/01/1</strain>
    </source>
</reference>
<dbReference type="EMBL" id="SJDT01000028">
    <property type="protein sequence ID" value="TBW20613.1"/>
    <property type="molecule type" value="Genomic_DNA"/>
</dbReference>